<evidence type="ECO:0000256" key="1">
    <source>
        <dbReference type="SAM" id="Phobius"/>
    </source>
</evidence>
<evidence type="ECO:0008006" key="4">
    <source>
        <dbReference type="Google" id="ProtNLM"/>
    </source>
</evidence>
<evidence type="ECO:0000313" key="3">
    <source>
        <dbReference type="Proteomes" id="UP000177310"/>
    </source>
</evidence>
<keyword evidence="1" id="KW-0812">Transmembrane</keyword>
<dbReference type="EMBL" id="MHIL01000021">
    <property type="protein sequence ID" value="OGY51254.1"/>
    <property type="molecule type" value="Genomic_DNA"/>
</dbReference>
<feature type="transmembrane region" description="Helical" evidence="1">
    <location>
        <begin position="196"/>
        <end position="218"/>
    </location>
</feature>
<feature type="transmembrane region" description="Helical" evidence="1">
    <location>
        <begin position="535"/>
        <end position="557"/>
    </location>
</feature>
<gene>
    <name evidence="2" type="ORF">A3J59_02765</name>
</gene>
<feature type="transmembrane region" description="Helical" evidence="1">
    <location>
        <begin position="246"/>
        <end position="265"/>
    </location>
</feature>
<feature type="transmembrane region" description="Helical" evidence="1">
    <location>
        <begin position="272"/>
        <end position="290"/>
    </location>
</feature>
<sequence>MEKISKLNYCAITGLLLLVLVFNFLYWSNPLIALGGGLVYLAFYGFVLGSLYVAKRGWQFIFGPLLLLTLVAMLGAAALFLKSYTDWSFIFIFILIPLLLYPPYYKTRPEQKLTLRAVLLEHLDRLFERKEGWLNLVLVFAYLTLAAESASLLLAGQTSESTQSPWQTVPSLFFPLYFLATITLLTYLLRARRTKLPLALLVLHTLLATTVAATVYVVGYGYDPFVHQATERIINQTGRILPTPPYYLGQYAIVVFLHKLTSLDLGLIDRWLVPLLAAFFLPLTTFYTFSHWLKKRAALVLSLAILVVPFGSFIMTAPQNLANLIFMVTILLSMLYFRGQLHVTALYLLALAALAIHPLAGIPLLSTVFLLHLFKTMYESYRRSLSLFFLVAIMFSFALPSALMLNGSAVSLQTPAISWSTLSPLTLVNHFDPLLDLTYLIHWNALIVVAAVVFIGLRYLARHKLLVNNAPYLIIALVIFLNYVFVRYLVGLPNLEDLDQTAFVGRISLLGFYVLLPIFLIGLHRIITRLRESDAFGRVALVGGLSGLVMISLYLSYPRVNQYEPAKFFSVSASDLKAVELIEQTAAPDHVVLANQMVGAAAIQQFSFKKYYQGEFYYSMPMGSPRRLHELFLEMTYEGATRETMDTAMAYAGVDEAYFVLNRYWRDFENISRQATDSADKVFSVDDGAVMVFLYRLQ</sequence>
<feature type="transmembrane region" description="Helical" evidence="1">
    <location>
        <begin position="7"/>
        <end position="26"/>
    </location>
</feature>
<evidence type="ECO:0000313" key="2">
    <source>
        <dbReference type="EMBL" id="OGY51254.1"/>
    </source>
</evidence>
<feature type="transmembrane region" description="Helical" evidence="1">
    <location>
        <begin position="87"/>
        <end position="105"/>
    </location>
</feature>
<accession>A0A1G1YG87</accession>
<reference evidence="2 3" key="1">
    <citation type="journal article" date="2016" name="Nat. Commun.">
        <title>Thousands of microbial genomes shed light on interconnected biogeochemical processes in an aquifer system.</title>
        <authorList>
            <person name="Anantharaman K."/>
            <person name="Brown C.T."/>
            <person name="Hug L.A."/>
            <person name="Sharon I."/>
            <person name="Castelle C.J."/>
            <person name="Probst A.J."/>
            <person name="Thomas B.C."/>
            <person name="Singh A."/>
            <person name="Wilkins M.J."/>
            <person name="Karaoz U."/>
            <person name="Brodie E.L."/>
            <person name="Williams K.H."/>
            <person name="Hubbard S.S."/>
            <person name="Banfield J.F."/>
        </authorList>
    </citation>
    <scope>NUCLEOTIDE SEQUENCE [LARGE SCALE GENOMIC DNA]</scope>
</reference>
<comment type="caution">
    <text evidence="2">The sequence shown here is derived from an EMBL/GenBank/DDBJ whole genome shotgun (WGS) entry which is preliminary data.</text>
</comment>
<dbReference type="Proteomes" id="UP000177310">
    <property type="component" value="Unassembled WGS sequence"/>
</dbReference>
<feature type="transmembrane region" description="Helical" evidence="1">
    <location>
        <begin position="133"/>
        <end position="156"/>
    </location>
</feature>
<organism evidence="2 3">
    <name type="scientific">Candidatus Buchananbacteria bacterium RIFCSPHIGHO2_02_FULL_56_16</name>
    <dbReference type="NCBI Taxonomy" id="1797542"/>
    <lineage>
        <taxon>Bacteria</taxon>
        <taxon>Candidatus Buchananiibacteriota</taxon>
    </lineage>
</organism>
<feature type="transmembrane region" description="Helical" evidence="1">
    <location>
        <begin position="345"/>
        <end position="373"/>
    </location>
</feature>
<protein>
    <recommendedName>
        <fullName evidence="4">Glycosyltransferase RgtA/B/C/D-like domain-containing protein</fullName>
    </recommendedName>
</protein>
<feature type="transmembrane region" description="Helical" evidence="1">
    <location>
        <begin position="296"/>
        <end position="314"/>
    </location>
</feature>
<feature type="transmembrane region" description="Helical" evidence="1">
    <location>
        <begin position="440"/>
        <end position="460"/>
    </location>
</feature>
<keyword evidence="1" id="KW-0472">Membrane</keyword>
<proteinExistence type="predicted"/>
<dbReference type="AlphaFoldDB" id="A0A1G1YG87"/>
<feature type="transmembrane region" description="Helical" evidence="1">
    <location>
        <begin position="472"/>
        <end position="490"/>
    </location>
</feature>
<feature type="transmembrane region" description="Helical" evidence="1">
    <location>
        <begin position="168"/>
        <end position="189"/>
    </location>
</feature>
<feature type="transmembrane region" description="Helical" evidence="1">
    <location>
        <begin position="32"/>
        <end position="53"/>
    </location>
</feature>
<feature type="transmembrane region" description="Helical" evidence="1">
    <location>
        <begin position="60"/>
        <end position="81"/>
    </location>
</feature>
<keyword evidence="1" id="KW-1133">Transmembrane helix</keyword>
<feature type="transmembrane region" description="Helical" evidence="1">
    <location>
        <begin position="385"/>
        <end position="405"/>
    </location>
</feature>
<name>A0A1G1YG87_9BACT</name>
<feature type="transmembrane region" description="Helical" evidence="1">
    <location>
        <begin position="502"/>
        <end position="523"/>
    </location>
</feature>
<feature type="transmembrane region" description="Helical" evidence="1">
    <location>
        <begin position="321"/>
        <end position="339"/>
    </location>
</feature>